<dbReference type="AlphaFoldDB" id="A0A9W7XFJ4"/>
<feature type="domain" description="DUF4246" evidence="1">
    <location>
        <begin position="2"/>
        <end position="53"/>
    </location>
</feature>
<comment type="caution">
    <text evidence="2">The sequence shown here is derived from an EMBL/GenBank/DDBJ whole genome shotgun (WGS) entry which is preliminary data.</text>
</comment>
<dbReference type="InterPro" id="IPR049192">
    <property type="entry name" value="DUF4246_C"/>
</dbReference>
<evidence type="ECO:0000313" key="2">
    <source>
        <dbReference type="EMBL" id="KAJ1641759.1"/>
    </source>
</evidence>
<feature type="non-terminal residue" evidence="2">
    <location>
        <position position="78"/>
    </location>
</feature>
<sequence length="78" mass="9263">MSNKWIIDTGIYYYDIENITKSNLAFCKMVDKEIEYKQSNQRDLDSAYGIFTENSTEVSTEIVLPQQQDWWKESVEQI</sequence>
<reference evidence="2" key="1">
    <citation type="submission" date="2022-07" db="EMBL/GenBank/DDBJ databases">
        <title>Phylogenomic reconstructions and comparative analyses of Kickxellomycotina fungi.</title>
        <authorList>
            <person name="Reynolds N.K."/>
            <person name="Stajich J.E."/>
            <person name="Barry K."/>
            <person name="Grigoriev I.V."/>
            <person name="Crous P."/>
            <person name="Smith M.E."/>
        </authorList>
    </citation>
    <scope>NUCLEOTIDE SEQUENCE</scope>
    <source>
        <strain evidence="2">NBRC 105413</strain>
    </source>
</reference>
<keyword evidence="3" id="KW-1185">Reference proteome</keyword>
<name>A0A9W7XFJ4_9FUNG</name>
<dbReference type="Proteomes" id="UP001145021">
    <property type="component" value="Unassembled WGS sequence"/>
</dbReference>
<gene>
    <name evidence="2" type="ORF">LPJ64_006310</name>
</gene>
<proteinExistence type="predicted"/>
<dbReference type="Pfam" id="PF14033">
    <property type="entry name" value="DUF4246"/>
    <property type="match status" value="1"/>
</dbReference>
<evidence type="ECO:0000313" key="3">
    <source>
        <dbReference type="Proteomes" id="UP001145021"/>
    </source>
</evidence>
<accession>A0A9W7XFJ4</accession>
<dbReference type="EMBL" id="JANBOH010000662">
    <property type="protein sequence ID" value="KAJ1641759.1"/>
    <property type="molecule type" value="Genomic_DNA"/>
</dbReference>
<evidence type="ECO:0000259" key="1">
    <source>
        <dbReference type="Pfam" id="PF14033"/>
    </source>
</evidence>
<protein>
    <recommendedName>
        <fullName evidence="1">DUF4246 domain-containing protein</fullName>
    </recommendedName>
</protein>
<organism evidence="2 3">
    <name type="scientific">Coemansia asiatica</name>
    <dbReference type="NCBI Taxonomy" id="1052880"/>
    <lineage>
        <taxon>Eukaryota</taxon>
        <taxon>Fungi</taxon>
        <taxon>Fungi incertae sedis</taxon>
        <taxon>Zoopagomycota</taxon>
        <taxon>Kickxellomycotina</taxon>
        <taxon>Kickxellomycetes</taxon>
        <taxon>Kickxellales</taxon>
        <taxon>Kickxellaceae</taxon>
        <taxon>Coemansia</taxon>
    </lineage>
</organism>